<proteinExistence type="inferred from homology"/>
<dbReference type="SUPFAM" id="SSF56349">
    <property type="entry name" value="DNA breaking-rejoining enzymes"/>
    <property type="match status" value="1"/>
</dbReference>
<evidence type="ECO:0000256" key="2">
    <source>
        <dbReference type="ARBA" id="ARBA00023125"/>
    </source>
</evidence>
<keyword evidence="2 4" id="KW-0238">DNA-binding</keyword>
<comment type="similarity">
    <text evidence="1">Belongs to the 'phage' integrase family.</text>
</comment>
<accession>A0A2S8BGG6</accession>
<dbReference type="InterPro" id="IPR050090">
    <property type="entry name" value="Tyrosine_recombinase_XerCD"/>
</dbReference>
<dbReference type="Gene3D" id="1.10.443.10">
    <property type="entry name" value="Intergrase catalytic core"/>
    <property type="match status" value="1"/>
</dbReference>
<dbReference type="CDD" id="cd01189">
    <property type="entry name" value="INT_ICEBs1_C_like"/>
    <property type="match status" value="1"/>
</dbReference>
<comment type="caution">
    <text evidence="7">The sequence shown here is derived from an EMBL/GenBank/DDBJ whole genome shotgun (WGS) entry which is preliminary data.</text>
</comment>
<dbReference type="EMBL" id="PPEA01000601">
    <property type="protein sequence ID" value="PQM45716.1"/>
    <property type="molecule type" value="Genomic_DNA"/>
</dbReference>
<reference evidence="7 8" key="1">
    <citation type="journal article" date="2017" name="Int. J. Syst. Evol. Microbiol.">
        <title>Mycobacterium talmoniae sp. nov., a slowly growing mycobacterium isolated from human respiratory samples.</title>
        <authorList>
            <person name="Davidson R.M."/>
            <person name="DeGroote M.A."/>
            <person name="Marola J.L."/>
            <person name="Buss S."/>
            <person name="Jones V."/>
            <person name="McNeil M.R."/>
            <person name="Freifeld A.G."/>
            <person name="Elaine Epperson L."/>
            <person name="Hasan N.A."/>
            <person name="Jackson M."/>
            <person name="Iwen P.C."/>
            <person name="Salfinger M."/>
            <person name="Strong M."/>
        </authorList>
    </citation>
    <scope>NUCLEOTIDE SEQUENCE [LARGE SCALE GENOMIC DNA]</scope>
    <source>
        <strain evidence="7 8">ATCC BAA-2683</strain>
    </source>
</reference>
<dbReference type="GO" id="GO:0006310">
    <property type="term" value="P:DNA recombination"/>
    <property type="evidence" value="ECO:0007669"/>
    <property type="project" value="UniProtKB-KW"/>
</dbReference>
<dbReference type="GO" id="GO:0003677">
    <property type="term" value="F:DNA binding"/>
    <property type="evidence" value="ECO:0007669"/>
    <property type="project" value="UniProtKB-UniRule"/>
</dbReference>
<dbReference type="InterPro" id="IPR002104">
    <property type="entry name" value="Integrase_catalytic"/>
</dbReference>
<dbReference type="PROSITE" id="PS51898">
    <property type="entry name" value="TYR_RECOMBINASE"/>
    <property type="match status" value="1"/>
</dbReference>
<dbReference type="Gene3D" id="1.10.150.130">
    <property type="match status" value="1"/>
</dbReference>
<dbReference type="InterPro" id="IPR044068">
    <property type="entry name" value="CB"/>
</dbReference>
<evidence type="ECO:0000313" key="7">
    <source>
        <dbReference type="EMBL" id="PQM45716.1"/>
    </source>
</evidence>
<dbReference type="InterPro" id="IPR013762">
    <property type="entry name" value="Integrase-like_cat_sf"/>
</dbReference>
<evidence type="ECO:0000259" key="5">
    <source>
        <dbReference type="PROSITE" id="PS51898"/>
    </source>
</evidence>
<keyword evidence="3" id="KW-0233">DNA recombination</keyword>
<gene>
    <name evidence="7" type="primary">intQ</name>
    <name evidence="7" type="ORF">C1Y40_04160</name>
</gene>
<sequence length="406" mass="44737">MPEPRRQLPPQIKRVELAKRAGGRPVVRYQLTVDTGLGPDGKRKQFRKRYATEREARDKLDEIRGQVAAGIYVAPDKLTVAQACENWLAGKKAADRAESTVDGYIEKLSVVVAELGDVEVQKLTKRHIDDLVIALRAGGLPSPTGKTRKPWSPRSVNYLLGLLESILDSEVKQGHVIRNVVALVDRIDGDAKPPDPLSEDEVEKVLAHIEGDRYAIAWHLALTGMRLGEICGLRWSDIDLEAKTLAIENTRLQRGKKRIEKTPKSRAGRRELPIPDHLVAVLKVNRKIQAADRLRLGEAYEASGYVVVDEAGAPLTPNAVESRWPRMLKAAGVRHHRLHDARHTCGTLMHLKGVPIAVISAWLGHASKAFTLQTYVNPKPEALAAAAQSFARVVTIRDNSGPSGGR</sequence>
<evidence type="ECO:0000313" key="8">
    <source>
        <dbReference type="Proteomes" id="UP000238296"/>
    </source>
</evidence>
<dbReference type="Proteomes" id="UP000238296">
    <property type="component" value="Unassembled WGS sequence"/>
</dbReference>
<dbReference type="InterPro" id="IPR011010">
    <property type="entry name" value="DNA_brk_join_enz"/>
</dbReference>
<protein>
    <submittedName>
        <fullName evidence="7">Defective protein IntQ</fullName>
    </submittedName>
</protein>
<evidence type="ECO:0000256" key="4">
    <source>
        <dbReference type="PROSITE-ProRule" id="PRU01248"/>
    </source>
</evidence>
<dbReference type="PANTHER" id="PTHR30349">
    <property type="entry name" value="PHAGE INTEGRASE-RELATED"/>
    <property type="match status" value="1"/>
</dbReference>
<dbReference type="AlphaFoldDB" id="A0A2S8BGG6"/>
<name>A0A2S8BGG6_9MYCO</name>
<dbReference type="PANTHER" id="PTHR30349:SF64">
    <property type="entry name" value="PROPHAGE INTEGRASE INTD-RELATED"/>
    <property type="match status" value="1"/>
</dbReference>
<dbReference type="PROSITE" id="PS51900">
    <property type="entry name" value="CB"/>
    <property type="match status" value="1"/>
</dbReference>
<evidence type="ECO:0000256" key="3">
    <source>
        <dbReference type="ARBA" id="ARBA00023172"/>
    </source>
</evidence>
<feature type="domain" description="Core-binding (CB)" evidence="6">
    <location>
        <begin position="78"/>
        <end position="171"/>
    </location>
</feature>
<evidence type="ECO:0000256" key="1">
    <source>
        <dbReference type="ARBA" id="ARBA00008857"/>
    </source>
</evidence>
<organism evidence="7 8">
    <name type="scientific">Mycobacterium talmoniae</name>
    <dbReference type="NCBI Taxonomy" id="1858794"/>
    <lineage>
        <taxon>Bacteria</taxon>
        <taxon>Bacillati</taxon>
        <taxon>Actinomycetota</taxon>
        <taxon>Actinomycetes</taxon>
        <taxon>Mycobacteriales</taxon>
        <taxon>Mycobacteriaceae</taxon>
        <taxon>Mycobacterium</taxon>
    </lineage>
</organism>
<evidence type="ECO:0000259" key="6">
    <source>
        <dbReference type="PROSITE" id="PS51900"/>
    </source>
</evidence>
<dbReference type="Pfam" id="PF00589">
    <property type="entry name" value="Phage_integrase"/>
    <property type="match status" value="1"/>
</dbReference>
<dbReference type="GO" id="GO:0015074">
    <property type="term" value="P:DNA integration"/>
    <property type="evidence" value="ECO:0007669"/>
    <property type="project" value="InterPro"/>
</dbReference>
<feature type="domain" description="Tyr recombinase" evidence="5">
    <location>
        <begin position="192"/>
        <end position="388"/>
    </location>
</feature>
<dbReference type="InterPro" id="IPR010998">
    <property type="entry name" value="Integrase_recombinase_N"/>
</dbReference>